<evidence type="ECO:0000256" key="1">
    <source>
        <dbReference type="ARBA" id="ARBA00004477"/>
    </source>
</evidence>
<feature type="transmembrane region" description="Helical" evidence="12">
    <location>
        <begin position="444"/>
        <end position="466"/>
    </location>
</feature>
<evidence type="ECO:0000313" key="15">
    <source>
        <dbReference type="Proteomes" id="UP001186944"/>
    </source>
</evidence>
<feature type="domain" description="GPI ethanolamine phosphate transferase 1 C-terminal" evidence="13">
    <location>
        <begin position="433"/>
        <end position="897"/>
    </location>
</feature>
<dbReference type="GO" id="GO:0006506">
    <property type="term" value="P:GPI anchor biosynthetic process"/>
    <property type="evidence" value="ECO:0007669"/>
    <property type="project" value="UniProtKB-KW"/>
</dbReference>
<keyword evidence="6 12" id="KW-0808">Transferase</keyword>
<dbReference type="Pfam" id="PF01663">
    <property type="entry name" value="Phosphodiest"/>
    <property type="match status" value="1"/>
</dbReference>
<dbReference type="GO" id="GO:0005789">
    <property type="term" value="C:endoplasmic reticulum membrane"/>
    <property type="evidence" value="ECO:0007669"/>
    <property type="project" value="UniProtKB-SubCell"/>
</dbReference>
<proteinExistence type="inferred from homology"/>
<comment type="pathway">
    <text evidence="2 12">Glycolipid biosynthesis; glycosylphosphatidylinositol-anchor biosynthesis.</text>
</comment>
<sequence>METWLLVVTGIFVHLIFFYSIFDIYFTSPLVHGMSPYTAPVKPPAKRLVLFVTDGLRADKFFTLDEDGKTRAHYLRNVIENVGAWGVSHTRVPTESRPGHVAMIAGFYEDVSAVAKGWKENPVEFDSVFNESRYTWSWGSPDILPMFAKGASGGHVFMDYYPSENEDFAASDASKLDTWVFDKIKVFFDSAKNNVTLQSMMRRDKIVFFLHLLGLDTNGHSHKPFSEDYMENIRTVDKGIENLVKLMDEFYHHDNATAYVMSADHGMTDWGSHGAGHPSETLTPLVMWGAGVRGPNRPGNAEEYKDGFSQVWSLGGIGRKDVQQADIAPLMSALIGVPFPLNSVGTLPIDLLNMSVPEKAQMLFANAQQILAQFQVKMEEKRLTTLKLVFRPFGPLTEDKQVFMLRNIKNLLKNGLYDEAIKESYTLISSALEGLRYYQTYDRLFLGVSIVCGYLGWMSYILTLILREHCGLSTERTALDKLRHPSVLSDTCINVTAGVVMIIVFTLLTVQSLPWTNYLYCLLPVILWTVVLKRWFTFKCALQHLLATRKFEIILAVLFCIGGLEILVAGFFHRELLSVGLVCMGLWPLASGIPRLTCSQKTSQYGWCISCILLSIFPLLPVVGRDINYNLVLLAGVLGVIIAVIAVLKLNTSDRSKRNTHIGLLFQICIILIIISTIVVYTTSQSIKAATGLPWVNRLISWSTLASALVLPLLSETGILHRLLLIALSVLPTYLLLSISHEGLFILCLCITLYFWLRVESDQNKKKTPIYLQLDKADFCVELKIGDNQRQLVISDIRRALFYIFFILTAFFGTGNIASINSFEPASVYCFLTVFNPFVMGTLMMLKNVIPLILVSCVFTAIHVTSHIPTRALFLLVLLMSDLMAINFFFLVQDYGSWLEIGTSISHYVIVMCMNIFLMLLFVLSNILTSKRISLNKVKSK</sequence>
<dbReference type="PANTHER" id="PTHR12250:SF0">
    <property type="entry name" value="GPI ETHANOLAMINE PHOSPHATE TRANSFERASE 1"/>
    <property type="match status" value="1"/>
</dbReference>
<name>A0AA89BKR2_PINIB</name>
<feature type="transmembrane region" description="Helical" evidence="12">
    <location>
        <begin position="629"/>
        <end position="650"/>
    </location>
</feature>
<dbReference type="InterPro" id="IPR017850">
    <property type="entry name" value="Alkaline_phosphatase_core_sf"/>
</dbReference>
<comment type="subcellular location">
    <subcellularLocation>
        <location evidence="1 12">Endoplasmic reticulum membrane</location>
        <topology evidence="1 12">Multi-pass membrane protein</topology>
    </subcellularLocation>
</comment>
<gene>
    <name evidence="14" type="ORF">FSP39_014966</name>
</gene>
<evidence type="ECO:0000256" key="5">
    <source>
        <dbReference type="ARBA" id="ARBA00022502"/>
    </source>
</evidence>
<evidence type="ECO:0000256" key="4">
    <source>
        <dbReference type="ARBA" id="ARBA00020831"/>
    </source>
</evidence>
<keyword evidence="10 12" id="KW-0472">Membrane</keyword>
<accession>A0AA89BKR2</accession>
<keyword evidence="8 12" id="KW-0256">Endoplasmic reticulum</keyword>
<comment type="caution">
    <text evidence="14">The sequence shown here is derived from an EMBL/GenBank/DDBJ whole genome shotgun (WGS) entry which is preliminary data.</text>
</comment>
<evidence type="ECO:0000256" key="8">
    <source>
        <dbReference type="ARBA" id="ARBA00022824"/>
    </source>
</evidence>
<keyword evidence="15" id="KW-1185">Reference proteome</keyword>
<dbReference type="PANTHER" id="PTHR12250">
    <property type="entry name" value="PHOSPHATIDYLINOSITOL GLYCAN, CLASS N"/>
    <property type="match status" value="1"/>
</dbReference>
<protein>
    <recommendedName>
        <fullName evidence="4 12">GPI ethanolamine phosphate transferase 1</fullName>
        <ecNumber evidence="12">2.-.-.-</ecNumber>
    </recommendedName>
</protein>
<evidence type="ECO:0000256" key="6">
    <source>
        <dbReference type="ARBA" id="ARBA00022679"/>
    </source>
</evidence>
<keyword evidence="9 12" id="KW-1133">Transmembrane helix</keyword>
<feature type="transmembrane region" description="Helical" evidence="12">
    <location>
        <begin position="515"/>
        <end position="532"/>
    </location>
</feature>
<dbReference type="InterPro" id="IPR037671">
    <property type="entry name" value="PIGN_N"/>
</dbReference>
<feature type="transmembrane region" description="Helical" evidence="12">
    <location>
        <begin position="578"/>
        <end position="598"/>
    </location>
</feature>
<dbReference type="Pfam" id="PF04987">
    <property type="entry name" value="PigN"/>
    <property type="match status" value="1"/>
</dbReference>
<evidence type="ECO:0000256" key="12">
    <source>
        <dbReference type="RuleBase" id="RU367138"/>
    </source>
</evidence>
<feature type="transmembrane region" description="Helical" evidence="12">
    <location>
        <begin position="838"/>
        <end position="861"/>
    </location>
</feature>
<dbReference type="EC" id="2.-.-.-" evidence="12"/>
<keyword evidence="7 12" id="KW-0812">Transmembrane</keyword>
<evidence type="ECO:0000256" key="3">
    <source>
        <dbReference type="ARBA" id="ARBA00008400"/>
    </source>
</evidence>
<dbReference type="GO" id="GO:0051377">
    <property type="term" value="F:mannose-ethanolamine phosphotransferase activity"/>
    <property type="evidence" value="ECO:0007669"/>
    <property type="project" value="UniProtKB-UniRule"/>
</dbReference>
<feature type="transmembrane region" description="Helical" evidence="12">
    <location>
        <begin position="905"/>
        <end position="929"/>
    </location>
</feature>
<evidence type="ECO:0000256" key="10">
    <source>
        <dbReference type="ARBA" id="ARBA00023136"/>
    </source>
</evidence>
<dbReference type="EMBL" id="VSWD01000012">
    <property type="protein sequence ID" value="KAK3086188.1"/>
    <property type="molecule type" value="Genomic_DNA"/>
</dbReference>
<feature type="transmembrane region" description="Helical" evidence="12">
    <location>
        <begin position="553"/>
        <end position="572"/>
    </location>
</feature>
<reference evidence="14" key="1">
    <citation type="submission" date="2019-08" db="EMBL/GenBank/DDBJ databases">
        <title>The improved chromosome-level genome for the pearl oyster Pinctada fucata martensii using PacBio sequencing and Hi-C.</title>
        <authorList>
            <person name="Zheng Z."/>
        </authorList>
    </citation>
    <scope>NUCLEOTIDE SEQUENCE</scope>
    <source>
        <strain evidence="14">ZZ-2019</strain>
        <tissue evidence="14">Adductor muscle</tissue>
    </source>
</reference>
<feature type="transmembrane region" description="Helical" evidence="12">
    <location>
        <begin position="605"/>
        <end position="623"/>
    </location>
</feature>
<feature type="transmembrane region" description="Helical" evidence="12">
    <location>
        <begin position="800"/>
        <end position="818"/>
    </location>
</feature>
<dbReference type="SUPFAM" id="SSF53649">
    <property type="entry name" value="Alkaline phosphatase-like"/>
    <property type="match status" value="1"/>
</dbReference>
<feature type="transmembrane region" description="Helical" evidence="12">
    <location>
        <begin position="743"/>
        <end position="759"/>
    </location>
</feature>
<dbReference type="AlphaFoldDB" id="A0AA89BKR2"/>
<comment type="similarity">
    <text evidence="3 12">Belongs to the PIGG/PIGN/PIGO family. PIGN subfamily.</text>
</comment>
<dbReference type="Gene3D" id="3.40.720.10">
    <property type="entry name" value="Alkaline Phosphatase, subunit A"/>
    <property type="match status" value="1"/>
</dbReference>
<keyword evidence="5 12" id="KW-0337">GPI-anchor biosynthesis</keyword>
<evidence type="ECO:0000313" key="14">
    <source>
        <dbReference type="EMBL" id="KAK3086188.1"/>
    </source>
</evidence>
<dbReference type="Proteomes" id="UP001186944">
    <property type="component" value="Unassembled WGS sequence"/>
</dbReference>
<evidence type="ECO:0000256" key="2">
    <source>
        <dbReference type="ARBA" id="ARBA00004687"/>
    </source>
</evidence>
<dbReference type="FunFam" id="3.40.720.10:FF:000015">
    <property type="entry name" value="GPI ethanolamine phosphate transferase 1"/>
    <property type="match status" value="1"/>
</dbReference>
<dbReference type="InterPro" id="IPR017852">
    <property type="entry name" value="GPI_EtnP_transferase_1_C"/>
</dbReference>
<evidence type="ECO:0000259" key="13">
    <source>
        <dbReference type="Pfam" id="PF04987"/>
    </source>
</evidence>
<feature type="transmembrane region" description="Helical" evidence="12">
    <location>
        <begin position="873"/>
        <end position="893"/>
    </location>
</feature>
<evidence type="ECO:0000256" key="11">
    <source>
        <dbReference type="ARBA" id="ARBA00023180"/>
    </source>
</evidence>
<organism evidence="14 15">
    <name type="scientific">Pinctada imbricata</name>
    <name type="common">Atlantic pearl-oyster</name>
    <name type="synonym">Pinctada martensii</name>
    <dbReference type="NCBI Taxonomy" id="66713"/>
    <lineage>
        <taxon>Eukaryota</taxon>
        <taxon>Metazoa</taxon>
        <taxon>Spiralia</taxon>
        <taxon>Lophotrochozoa</taxon>
        <taxon>Mollusca</taxon>
        <taxon>Bivalvia</taxon>
        <taxon>Autobranchia</taxon>
        <taxon>Pteriomorphia</taxon>
        <taxon>Pterioida</taxon>
        <taxon>Pterioidea</taxon>
        <taxon>Pteriidae</taxon>
        <taxon>Pinctada</taxon>
    </lineage>
</organism>
<keyword evidence="11" id="KW-0325">Glycoprotein</keyword>
<evidence type="ECO:0000256" key="9">
    <source>
        <dbReference type="ARBA" id="ARBA00022989"/>
    </source>
</evidence>
<dbReference type="CDD" id="cd16020">
    <property type="entry name" value="GPI_EPT_1"/>
    <property type="match status" value="1"/>
</dbReference>
<feature type="transmembrane region" description="Helical" evidence="12">
    <location>
        <begin position="5"/>
        <end position="26"/>
    </location>
</feature>
<feature type="transmembrane region" description="Helical" evidence="12">
    <location>
        <begin position="487"/>
        <end position="509"/>
    </location>
</feature>
<dbReference type="InterPro" id="IPR007070">
    <property type="entry name" value="GPI_EtnP_transferase_1"/>
</dbReference>
<dbReference type="InterPro" id="IPR002591">
    <property type="entry name" value="Phosphodiest/P_Trfase"/>
</dbReference>
<comment type="function">
    <text evidence="12">Ethanolamine phosphate transferase involved in glycosylphosphatidylinositol-anchor biosynthesis. Transfers ethanolamine phosphate to the first alpha-1,4-linked mannose of the glycosylphosphatidylinositol precursor of GPI-anchor.</text>
</comment>
<evidence type="ECO:0000256" key="7">
    <source>
        <dbReference type="ARBA" id="ARBA00022692"/>
    </source>
</evidence>
<feature type="transmembrane region" description="Helical" evidence="12">
    <location>
        <begin position="662"/>
        <end position="683"/>
    </location>
</feature>